<evidence type="ECO:0000259" key="14">
    <source>
        <dbReference type="PROSITE" id="PS50967"/>
    </source>
</evidence>
<feature type="compositionally biased region" description="Polar residues" evidence="13">
    <location>
        <begin position="194"/>
        <end position="208"/>
    </location>
</feature>
<reference evidence="17 18" key="1">
    <citation type="submission" date="2024-11" db="EMBL/GenBank/DDBJ databases">
        <title>Chromosome-level genome assembly of the freshwater bivalve Anodonta woodiana.</title>
        <authorList>
            <person name="Chen X."/>
        </authorList>
    </citation>
    <scope>NUCLEOTIDE SEQUENCE [LARGE SCALE GENOMIC DNA]</scope>
    <source>
        <strain evidence="17">MN2024</strain>
        <tissue evidence="17">Gills</tissue>
    </source>
</reference>
<evidence type="ECO:0000259" key="15">
    <source>
        <dbReference type="PROSITE" id="PS51192"/>
    </source>
</evidence>
<dbReference type="PROSITE" id="PS51194">
    <property type="entry name" value="HELICASE_CTER"/>
    <property type="match status" value="1"/>
</dbReference>
<dbReference type="SMART" id="SM00490">
    <property type="entry name" value="HELICc"/>
    <property type="match status" value="1"/>
</dbReference>
<feature type="compositionally biased region" description="Basic residues" evidence="13">
    <location>
        <begin position="1254"/>
        <end position="1273"/>
    </location>
</feature>
<evidence type="ECO:0000256" key="4">
    <source>
        <dbReference type="ARBA" id="ARBA00022801"/>
    </source>
</evidence>
<feature type="region of interest" description="Disordered" evidence="13">
    <location>
        <begin position="1313"/>
        <end position="1339"/>
    </location>
</feature>
<dbReference type="InterPro" id="IPR011545">
    <property type="entry name" value="DEAD/DEAH_box_helicase_dom"/>
</dbReference>
<evidence type="ECO:0000256" key="10">
    <source>
        <dbReference type="ARBA" id="ARBA00034617"/>
    </source>
</evidence>
<dbReference type="SUPFAM" id="SSF47819">
    <property type="entry name" value="HRDC-like"/>
    <property type="match status" value="1"/>
</dbReference>
<dbReference type="EMBL" id="JBJQND010000009">
    <property type="protein sequence ID" value="KAL3866614.1"/>
    <property type="molecule type" value="Genomic_DNA"/>
</dbReference>
<keyword evidence="8" id="KW-0413">Isomerase</keyword>
<keyword evidence="7" id="KW-0238">DNA-binding</keyword>
<keyword evidence="5" id="KW-0347">Helicase</keyword>
<evidence type="ECO:0000256" key="2">
    <source>
        <dbReference type="ARBA" id="ARBA00005446"/>
    </source>
</evidence>
<dbReference type="EC" id="5.6.2.4" evidence="11"/>
<dbReference type="FunFam" id="3.40.50.300:FF:003558">
    <property type="entry name" value="Predicted protein"/>
    <property type="match status" value="1"/>
</dbReference>
<feature type="compositionally biased region" description="Low complexity" evidence="13">
    <location>
        <begin position="1288"/>
        <end position="1299"/>
    </location>
</feature>
<keyword evidence="18" id="KW-1185">Reference proteome</keyword>
<feature type="compositionally biased region" description="Low complexity" evidence="13">
    <location>
        <begin position="368"/>
        <end position="379"/>
    </location>
</feature>
<evidence type="ECO:0000256" key="6">
    <source>
        <dbReference type="ARBA" id="ARBA00022840"/>
    </source>
</evidence>
<keyword evidence="3" id="KW-0547">Nucleotide-binding</keyword>
<comment type="catalytic activity">
    <reaction evidence="10">
        <text>Couples ATP hydrolysis with the unwinding of duplex DNA by translocating in the 3'-5' direction.</text>
        <dbReference type="EC" id="5.6.2.4"/>
    </reaction>
</comment>
<dbReference type="PROSITE" id="PS50967">
    <property type="entry name" value="HRDC"/>
    <property type="match status" value="1"/>
</dbReference>
<evidence type="ECO:0000256" key="7">
    <source>
        <dbReference type="ARBA" id="ARBA00023125"/>
    </source>
</evidence>
<comment type="subcellular location">
    <subcellularLocation>
        <location evidence="1">Nucleus</location>
    </subcellularLocation>
</comment>
<dbReference type="Gene3D" id="1.10.150.80">
    <property type="entry name" value="HRDC domain"/>
    <property type="match status" value="1"/>
</dbReference>
<dbReference type="NCBIfam" id="TIGR00614">
    <property type="entry name" value="recQ_fam"/>
    <property type="match status" value="1"/>
</dbReference>
<feature type="region of interest" description="Disordered" evidence="13">
    <location>
        <begin position="575"/>
        <end position="616"/>
    </location>
</feature>
<dbReference type="SMART" id="SM00956">
    <property type="entry name" value="RQC"/>
    <property type="match status" value="1"/>
</dbReference>
<feature type="region of interest" description="Disordered" evidence="13">
    <location>
        <begin position="47"/>
        <end position="103"/>
    </location>
</feature>
<dbReference type="Gene3D" id="1.10.10.10">
    <property type="entry name" value="Winged helix-like DNA-binding domain superfamily/Winged helix DNA-binding domain"/>
    <property type="match status" value="1"/>
</dbReference>
<dbReference type="GO" id="GO:0005634">
    <property type="term" value="C:nucleus"/>
    <property type="evidence" value="ECO:0007669"/>
    <property type="project" value="UniProtKB-SubCell"/>
</dbReference>
<evidence type="ECO:0000256" key="13">
    <source>
        <dbReference type="SAM" id="MobiDB-lite"/>
    </source>
</evidence>
<dbReference type="InterPro" id="IPR027417">
    <property type="entry name" value="P-loop_NTPase"/>
</dbReference>
<dbReference type="PANTHER" id="PTHR13710:SF153">
    <property type="entry name" value="RECQ-LIKE DNA HELICASE BLM"/>
    <property type="match status" value="1"/>
</dbReference>
<comment type="caution">
    <text evidence="17">The sequence shown here is derived from an EMBL/GenBank/DDBJ whole genome shotgun (WGS) entry which is preliminary data.</text>
</comment>
<dbReference type="PANTHER" id="PTHR13710">
    <property type="entry name" value="DNA HELICASE RECQ FAMILY MEMBER"/>
    <property type="match status" value="1"/>
</dbReference>
<evidence type="ECO:0000256" key="3">
    <source>
        <dbReference type="ARBA" id="ARBA00022741"/>
    </source>
</evidence>
<dbReference type="GO" id="GO:0005524">
    <property type="term" value="F:ATP binding"/>
    <property type="evidence" value="ECO:0007669"/>
    <property type="project" value="UniProtKB-KW"/>
</dbReference>
<sequence>MESRVVTKRGFTFKRPGTSLGLNKESRTSGIISTLVQQNVQTFAEPLSSISGSSRNKDSAISSEEIQHSVPESPSNFIPQPSDRSPEVTFVSETEGKTKPKSELKNVLSLKSKSKEEKNLKSKIQTSITAFTSQKNKKPVATVAPHWSPVTEGKADILSPRNASDSDNWHLSNLIAMFASCDEEDDFVDFDVTQSPGSSAFKTTSTSGQKRKFEASPLNESDVGEEDIIPQPKKRRSKQCLYSDDEEEENNTLDGSKISLQKTTAQEEHNSQVLFSGTAVELERDNAPITENKIWLLKKEKTQLTTVDVSDLNTSLLHVMDEVCEIILQIKTGDLMSSVKHNYDRLQTLLSLRKKIKDHVLDHDVSSRGRSSFSASSQRPCKTPQFRPNNSTLLPSHANQNSNSTAVGRPITSTAQKLGKPNFLSDKTSFGSPIPCGESFFEEDAVLTQTHVSFMSNFRRPSLPPTFTHNVGPLNDSVQVSDVKSVSLNRKNSSDSECRAKLSHQQFHNDSKEHIVDKSKPTFDITRMSESSSAKVAQPGFNSSYITQEDNHSDDELFEIMDFDDELAITIPEEMDVSSQQSRTSDLPKITRTPRSFTNCGSTSQLDTSLNSSRSAGKENSEYASYSFPHCKEMMKVFTTVFGLQRFRENQLEAINAAVLGNDCFILMPTGGGKSLCYQLPALVTGGVSIVVSPLRALIQDQVQRLNSLNIPAGHLSSDVSPSEAEMLYRKLYKRVPEIKLLYVTPEKISASEKLISVLDNLYSRKVLDRFVIDEAHCVSQWGHDFRPDYKKLYILREKFPGVPMMALTATATMRVRKDITHQLRMRDSKWFTQSFDRPNLKFLLLPKKPSTLTNDIIKQIKENFPGKCGIVICATIAFGMGIDKPDVRYVIHYSLPKSMEGYYQEAGRAGRDGLLSHCIMYYSYQDVKRLRRILEMDKSATYESKRVHIDNLFRMVQYCENIADCRRAQLLQYFGEHQFDRRKCGEFKGSMCDNCTSQDTFETKDVTKEACAVVETVKYLTDKNKNAVTLLQLVDIAKGSKNSRITELGHDRLPAYNLADNQGLSRHDVERLLRKLVIDGFLLEKLQVTVQEHTVCYIQKGPKAEDLIRRKCQVSLHIHIKENKKSRGKKEVAKFGKEITNETETLLEKCYDELVELAKTIAQEHGVAKYDIIFPAKCLQEMARKLPFTIEEMSTIENLPMQKIQRYKADRFLDITANYACMLPLLEESAAIEEDLEVEESSRYFDEQSTSSSKKKYAGGRRKFNVNKKGKGTAKSSGGFKKKAKPKSSQSGGWFNKNKNFNSSISHYKYKQKEGTSKTGMGSLSTRGATSRGGATLGFLPVPPKRSFLTLGGQFMG</sequence>
<evidence type="ECO:0000256" key="11">
    <source>
        <dbReference type="ARBA" id="ARBA00034808"/>
    </source>
</evidence>
<feature type="compositionally biased region" description="Basic and acidic residues" evidence="13">
    <location>
        <begin position="94"/>
        <end position="103"/>
    </location>
</feature>
<feature type="domain" description="Helicase C-terminal" evidence="16">
    <location>
        <begin position="789"/>
        <end position="954"/>
    </location>
</feature>
<dbReference type="InterPro" id="IPR032284">
    <property type="entry name" value="RecQ_Zn-bd"/>
</dbReference>
<evidence type="ECO:0000313" key="17">
    <source>
        <dbReference type="EMBL" id="KAL3866614.1"/>
    </source>
</evidence>
<comment type="similarity">
    <text evidence="2">Belongs to the helicase family. RecQ subfamily.</text>
</comment>
<dbReference type="Pfam" id="PF09382">
    <property type="entry name" value="RQC"/>
    <property type="match status" value="1"/>
</dbReference>
<feature type="domain" description="Helicase ATP-binding" evidence="15">
    <location>
        <begin position="655"/>
        <end position="830"/>
    </location>
</feature>
<keyword evidence="6" id="KW-0067">ATP-binding</keyword>
<evidence type="ECO:0000256" key="5">
    <source>
        <dbReference type="ARBA" id="ARBA00022806"/>
    </source>
</evidence>
<evidence type="ECO:0000256" key="8">
    <source>
        <dbReference type="ARBA" id="ARBA00023235"/>
    </source>
</evidence>
<feature type="compositionally biased region" description="Polar residues" evidence="13">
    <location>
        <begin position="386"/>
        <end position="408"/>
    </location>
</feature>
<dbReference type="PROSITE" id="PS51192">
    <property type="entry name" value="HELICASE_ATP_BIND_1"/>
    <property type="match status" value="1"/>
</dbReference>
<dbReference type="InterPro" id="IPR010997">
    <property type="entry name" value="HRDC-like_sf"/>
</dbReference>
<evidence type="ECO:0000256" key="12">
    <source>
        <dbReference type="ARBA" id="ARBA00044542"/>
    </source>
</evidence>
<dbReference type="InterPro" id="IPR004589">
    <property type="entry name" value="DNA_helicase_ATP-dep_RecQ"/>
</dbReference>
<feature type="compositionally biased region" description="Polar residues" evidence="13">
    <location>
        <begin position="593"/>
        <end position="615"/>
    </location>
</feature>
<feature type="region of interest" description="Disordered" evidence="13">
    <location>
        <begin position="366"/>
        <end position="408"/>
    </location>
</feature>
<accession>A0ABD3VYB1</accession>
<feature type="compositionally biased region" description="Polar residues" evidence="13">
    <location>
        <begin position="47"/>
        <end position="83"/>
    </location>
</feature>
<dbReference type="GO" id="GO:0016787">
    <property type="term" value="F:hydrolase activity"/>
    <property type="evidence" value="ECO:0007669"/>
    <property type="project" value="UniProtKB-KW"/>
</dbReference>
<dbReference type="InterPro" id="IPR014001">
    <property type="entry name" value="Helicase_ATP-bd"/>
</dbReference>
<feature type="domain" description="HRDC" evidence="14">
    <location>
        <begin position="1145"/>
        <end position="1227"/>
    </location>
</feature>
<keyword evidence="4" id="KW-0378">Hydrolase</keyword>
<feature type="region of interest" description="Disordered" evidence="13">
    <location>
        <begin position="1244"/>
        <end position="1299"/>
    </location>
</feature>
<name>A0ABD3VYB1_SINWO</name>
<evidence type="ECO:0000313" key="18">
    <source>
        <dbReference type="Proteomes" id="UP001634394"/>
    </source>
</evidence>
<dbReference type="SMART" id="SM00487">
    <property type="entry name" value="DEXDc"/>
    <property type="match status" value="1"/>
</dbReference>
<dbReference type="Pfam" id="PF00570">
    <property type="entry name" value="HRDC"/>
    <property type="match status" value="1"/>
</dbReference>
<dbReference type="InterPro" id="IPR044876">
    <property type="entry name" value="HRDC_dom_sf"/>
</dbReference>
<evidence type="ECO:0000259" key="16">
    <source>
        <dbReference type="PROSITE" id="PS51194"/>
    </source>
</evidence>
<dbReference type="GO" id="GO:0003677">
    <property type="term" value="F:DNA binding"/>
    <property type="evidence" value="ECO:0007669"/>
    <property type="project" value="UniProtKB-KW"/>
</dbReference>
<keyword evidence="9" id="KW-0539">Nucleus</keyword>
<dbReference type="InterPro" id="IPR002121">
    <property type="entry name" value="HRDC_dom"/>
</dbReference>
<evidence type="ECO:0000256" key="1">
    <source>
        <dbReference type="ARBA" id="ARBA00004123"/>
    </source>
</evidence>
<dbReference type="InterPro" id="IPR018982">
    <property type="entry name" value="RQC_domain"/>
</dbReference>
<gene>
    <name evidence="17" type="ORF">ACJMK2_043898</name>
</gene>
<dbReference type="SUPFAM" id="SSF52540">
    <property type="entry name" value="P-loop containing nucleoside triphosphate hydrolases"/>
    <property type="match status" value="2"/>
</dbReference>
<organism evidence="17 18">
    <name type="scientific">Sinanodonta woodiana</name>
    <name type="common">Chinese pond mussel</name>
    <name type="synonym">Anodonta woodiana</name>
    <dbReference type="NCBI Taxonomy" id="1069815"/>
    <lineage>
        <taxon>Eukaryota</taxon>
        <taxon>Metazoa</taxon>
        <taxon>Spiralia</taxon>
        <taxon>Lophotrochozoa</taxon>
        <taxon>Mollusca</taxon>
        <taxon>Bivalvia</taxon>
        <taxon>Autobranchia</taxon>
        <taxon>Heteroconchia</taxon>
        <taxon>Palaeoheterodonta</taxon>
        <taxon>Unionida</taxon>
        <taxon>Unionoidea</taxon>
        <taxon>Unionidae</taxon>
        <taxon>Unioninae</taxon>
        <taxon>Sinanodonta</taxon>
    </lineage>
</organism>
<dbReference type="Gene3D" id="3.40.50.300">
    <property type="entry name" value="P-loop containing nucleotide triphosphate hydrolases"/>
    <property type="match status" value="2"/>
</dbReference>
<dbReference type="Pfam" id="PF16124">
    <property type="entry name" value="RecQ_Zn_bind"/>
    <property type="match status" value="1"/>
</dbReference>
<dbReference type="InterPro" id="IPR036388">
    <property type="entry name" value="WH-like_DNA-bd_sf"/>
</dbReference>
<proteinExistence type="inferred from homology"/>
<feature type="compositionally biased region" description="Polar residues" evidence="13">
    <location>
        <begin position="1318"/>
        <end position="1330"/>
    </location>
</feature>
<dbReference type="Pfam" id="PF00271">
    <property type="entry name" value="Helicase_C"/>
    <property type="match status" value="1"/>
</dbReference>
<dbReference type="GO" id="GO:0043138">
    <property type="term" value="F:3'-5' DNA helicase activity"/>
    <property type="evidence" value="ECO:0007669"/>
    <property type="project" value="UniProtKB-EC"/>
</dbReference>
<dbReference type="Proteomes" id="UP001634394">
    <property type="component" value="Unassembled WGS sequence"/>
</dbReference>
<dbReference type="Pfam" id="PF00270">
    <property type="entry name" value="DEAD"/>
    <property type="match status" value="1"/>
</dbReference>
<dbReference type="InterPro" id="IPR001650">
    <property type="entry name" value="Helicase_C-like"/>
</dbReference>
<dbReference type="FunFam" id="3.40.50.300:FF:000537">
    <property type="entry name" value="Bloom syndrome RecQ-like helicase"/>
    <property type="match status" value="1"/>
</dbReference>
<evidence type="ECO:0000256" key="9">
    <source>
        <dbReference type="ARBA" id="ARBA00023242"/>
    </source>
</evidence>
<dbReference type="SMART" id="SM00341">
    <property type="entry name" value="HRDC"/>
    <property type="match status" value="1"/>
</dbReference>
<protein>
    <recommendedName>
        <fullName evidence="11">DNA 3'-5' helicase</fullName>
        <ecNumber evidence="11">5.6.2.4</ecNumber>
    </recommendedName>
    <alternativeName>
        <fullName evidence="12">DNA 3'-5' helicase BLM</fullName>
    </alternativeName>
</protein>
<feature type="region of interest" description="Disordered" evidence="13">
    <location>
        <begin position="194"/>
        <end position="256"/>
    </location>
</feature>